<reference evidence="1 2" key="1">
    <citation type="journal article" date="2021" name="Sci. Rep.">
        <title>The distribution of antibiotic resistance genes in chicken gut microbiota commensals.</title>
        <authorList>
            <person name="Juricova H."/>
            <person name="Matiasovicova J."/>
            <person name="Kubasova T."/>
            <person name="Cejkova D."/>
            <person name="Rychlik I."/>
        </authorList>
    </citation>
    <scope>NUCLEOTIDE SEQUENCE [LARGE SCALE GENOMIC DNA]</scope>
    <source>
        <strain evidence="1 2">An421</strain>
    </source>
</reference>
<dbReference type="RefSeq" id="WP_021847164.1">
    <property type="nucleotide sequence ID" value="NZ_JAAZTS010000005.1"/>
</dbReference>
<dbReference type="AlphaFoldDB" id="A0AA40ZSG3"/>
<organism evidence="1 2">
    <name type="scientific">Caecibacteroides pullorum</name>
    <dbReference type="NCBI Taxonomy" id="2725562"/>
    <lineage>
        <taxon>Bacteria</taxon>
        <taxon>Pseudomonadati</taxon>
        <taxon>Bacteroidota</taxon>
        <taxon>Bacteroidia</taxon>
        <taxon>Bacteroidales</taxon>
        <taxon>Bacteroidaceae</taxon>
        <taxon>Caecibacteroides</taxon>
    </lineage>
</organism>
<dbReference type="Proteomes" id="UP000698924">
    <property type="component" value="Unassembled WGS sequence"/>
</dbReference>
<gene>
    <name evidence="1" type="ORF">H6D15_05770</name>
</gene>
<evidence type="ECO:0000313" key="1">
    <source>
        <dbReference type="EMBL" id="MBM6857113.1"/>
    </source>
</evidence>
<comment type="caution">
    <text evidence="1">The sequence shown here is derived from an EMBL/GenBank/DDBJ whole genome shotgun (WGS) entry which is preliminary data.</text>
</comment>
<name>A0AA40ZSG3_9BACT</name>
<protein>
    <submittedName>
        <fullName evidence="1">Uncharacterized protein</fullName>
    </submittedName>
</protein>
<evidence type="ECO:0000313" key="2">
    <source>
        <dbReference type="Proteomes" id="UP000698924"/>
    </source>
</evidence>
<accession>A0AA40ZSG3</accession>
<proteinExistence type="predicted"/>
<dbReference type="EMBL" id="JACJMO010000005">
    <property type="protein sequence ID" value="MBM6857113.1"/>
    <property type="molecule type" value="Genomic_DNA"/>
</dbReference>
<sequence>MELSDWFKGFEKGISCLNEEQRASFFSECGKNCVKCGTLQIYQELYEKANGDLDTFFSEADKLPGVKSEIIEKGSVYHLHFMECTCMLHRQGYVSTPLLCECSKQSILYVLHSLWKDKAFQVTICESILRGSQHCKMQIETTDNGNT</sequence>
<keyword evidence="2" id="KW-1185">Reference proteome</keyword>